<dbReference type="GO" id="GO:0000976">
    <property type="term" value="F:transcription cis-regulatory region binding"/>
    <property type="evidence" value="ECO:0007669"/>
    <property type="project" value="TreeGrafter"/>
</dbReference>
<dbReference type="SUPFAM" id="SSF46689">
    <property type="entry name" value="Homeodomain-like"/>
    <property type="match status" value="1"/>
</dbReference>
<keyword evidence="7" id="KW-1185">Reference proteome</keyword>
<keyword evidence="3" id="KW-0804">Transcription</keyword>
<dbReference type="GO" id="GO:0003700">
    <property type="term" value="F:DNA-binding transcription factor activity"/>
    <property type="evidence" value="ECO:0007669"/>
    <property type="project" value="TreeGrafter"/>
</dbReference>
<dbReference type="PROSITE" id="PS50977">
    <property type="entry name" value="HTH_TETR_2"/>
    <property type="match status" value="1"/>
</dbReference>
<evidence type="ECO:0000256" key="4">
    <source>
        <dbReference type="PROSITE-ProRule" id="PRU00335"/>
    </source>
</evidence>
<accession>A0A7W7FUH3</accession>
<dbReference type="InterPro" id="IPR009057">
    <property type="entry name" value="Homeodomain-like_sf"/>
</dbReference>
<gene>
    <name evidence="6" type="ORF">HNR67_004183</name>
</gene>
<keyword evidence="2 4" id="KW-0238">DNA-binding</keyword>
<organism evidence="6 7">
    <name type="scientific">Crossiella cryophila</name>
    <dbReference type="NCBI Taxonomy" id="43355"/>
    <lineage>
        <taxon>Bacteria</taxon>
        <taxon>Bacillati</taxon>
        <taxon>Actinomycetota</taxon>
        <taxon>Actinomycetes</taxon>
        <taxon>Pseudonocardiales</taxon>
        <taxon>Pseudonocardiaceae</taxon>
        <taxon>Crossiella</taxon>
    </lineage>
</organism>
<sequence length="200" mass="21397">MTSSAATRQSGPTRREQLLAAAAELFARHGFHGVGIDDIGSAVGISGPGVYRHFRSKDAMLGEMLLDISQKLLDGGGSRAATAPDPISALNALVDWQLDFALDNRALITVHERNLGNLAEGDRRQVRALQRRYVEMWVRVIMQAVPDLDDEPAARAAAHAVFGLLNSTPHSAHLDRAAMAGLLRRMALAAITSPGTLSGE</sequence>
<evidence type="ECO:0000313" key="7">
    <source>
        <dbReference type="Proteomes" id="UP000533598"/>
    </source>
</evidence>
<proteinExistence type="predicted"/>
<comment type="caution">
    <text evidence="6">The sequence shown here is derived from an EMBL/GenBank/DDBJ whole genome shotgun (WGS) entry which is preliminary data.</text>
</comment>
<evidence type="ECO:0000256" key="3">
    <source>
        <dbReference type="ARBA" id="ARBA00023163"/>
    </source>
</evidence>
<dbReference type="InterPro" id="IPR050109">
    <property type="entry name" value="HTH-type_TetR-like_transc_reg"/>
</dbReference>
<dbReference type="Proteomes" id="UP000533598">
    <property type="component" value="Unassembled WGS sequence"/>
</dbReference>
<feature type="DNA-binding region" description="H-T-H motif" evidence="4">
    <location>
        <begin position="35"/>
        <end position="54"/>
    </location>
</feature>
<evidence type="ECO:0000259" key="5">
    <source>
        <dbReference type="PROSITE" id="PS50977"/>
    </source>
</evidence>
<dbReference type="Pfam" id="PF17932">
    <property type="entry name" value="TetR_C_24"/>
    <property type="match status" value="1"/>
</dbReference>
<dbReference type="InterPro" id="IPR036271">
    <property type="entry name" value="Tet_transcr_reg_TetR-rel_C_sf"/>
</dbReference>
<evidence type="ECO:0000256" key="2">
    <source>
        <dbReference type="ARBA" id="ARBA00023125"/>
    </source>
</evidence>
<evidence type="ECO:0000313" key="6">
    <source>
        <dbReference type="EMBL" id="MBB4678065.1"/>
    </source>
</evidence>
<reference evidence="6 7" key="1">
    <citation type="submission" date="2020-08" db="EMBL/GenBank/DDBJ databases">
        <title>Sequencing the genomes of 1000 actinobacteria strains.</title>
        <authorList>
            <person name="Klenk H.-P."/>
        </authorList>
    </citation>
    <scope>NUCLEOTIDE SEQUENCE [LARGE SCALE GENOMIC DNA]</scope>
    <source>
        <strain evidence="6 7">DSM 44230</strain>
    </source>
</reference>
<dbReference type="AlphaFoldDB" id="A0A7W7FUH3"/>
<dbReference type="SUPFAM" id="SSF48498">
    <property type="entry name" value="Tetracyclin repressor-like, C-terminal domain"/>
    <property type="match status" value="1"/>
</dbReference>
<name>A0A7W7FUH3_9PSEU</name>
<dbReference type="EMBL" id="JACHMH010000001">
    <property type="protein sequence ID" value="MBB4678065.1"/>
    <property type="molecule type" value="Genomic_DNA"/>
</dbReference>
<dbReference type="FunFam" id="1.10.10.60:FF:000141">
    <property type="entry name" value="TetR family transcriptional regulator"/>
    <property type="match status" value="1"/>
</dbReference>
<dbReference type="InterPro" id="IPR001647">
    <property type="entry name" value="HTH_TetR"/>
</dbReference>
<dbReference type="Pfam" id="PF00440">
    <property type="entry name" value="TetR_N"/>
    <property type="match status" value="1"/>
</dbReference>
<dbReference type="Gene3D" id="1.10.10.60">
    <property type="entry name" value="Homeodomain-like"/>
    <property type="match status" value="1"/>
</dbReference>
<keyword evidence="1" id="KW-0805">Transcription regulation</keyword>
<dbReference type="PANTHER" id="PTHR30055">
    <property type="entry name" value="HTH-TYPE TRANSCRIPTIONAL REGULATOR RUTR"/>
    <property type="match status" value="1"/>
</dbReference>
<dbReference type="Gene3D" id="1.10.357.10">
    <property type="entry name" value="Tetracycline Repressor, domain 2"/>
    <property type="match status" value="1"/>
</dbReference>
<feature type="domain" description="HTH tetR-type" evidence="5">
    <location>
        <begin position="12"/>
        <end position="72"/>
    </location>
</feature>
<protein>
    <submittedName>
        <fullName evidence="6">AcrR family transcriptional regulator</fullName>
    </submittedName>
</protein>
<dbReference type="PRINTS" id="PR00455">
    <property type="entry name" value="HTHTETR"/>
</dbReference>
<evidence type="ECO:0000256" key="1">
    <source>
        <dbReference type="ARBA" id="ARBA00023015"/>
    </source>
</evidence>
<dbReference type="InterPro" id="IPR041490">
    <property type="entry name" value="KstR2_TetR_C"/>
</dbReference>
<dbReference type="GO" id="GO:0045892">
    <property type="term" value="P:negative regulation of DNA-templated transcription"/>
    <property type="evidence" value="ECO:0007669"/>
    <property type="project" value="UniProtKB-ARBA"/>
</dbReference>
<dbReference type="PANTHER" id="PTHR30055:SF237">
    <property type="entry name" value="TRANSCRIPTIONAL REPRESSOR MCE3R"/>
    <property type="match status" value="1"/>
</dbReference>
<dbReference type="RefSeq" id="WP_185003938.1">
    <property type="nucleotide sequence ID" value="NZ_BAAAUI010000041.1"/>
</dbReference>